<sequence>MTDALSLAAVRALRINEIVRMICYEIDGYSYSFEKNLAALSRTSKIFSEAALDLLWREQDSLVPLVKCMPETVWEKRGAGTSAVICLRRPIGSADMPRMLFYSVRVRKLEMNNVHHDGALHVDFLRALDLALPPQVFMPLLSSFSWTPSKKQPLTLMRHFVGTRSRKIDLDLCNLNDYVGGLSILPYIKSSCPLLSDFDFNATANPTSVRLISDAVCGWQLANLSVPSLDKAGLLHVANLPSLIDLSLYCAKDTTLLHPPEFLTGLTFPTLQSLYICCETARFCNGLVQVISSRRFETLTIRTLSSWTTLAWQALHTTLRDQLDNRVFDSISVEEDRNQTRPADTAPYVLSADAMRPLLAFKRLSTITYQIRPGLDVDDAFLEEMAASWPRMTTMQFNTDVLVTGRPRATLQCLIPFARRFRHLCNLGIQMDVSHVPEFIQVPGQRIARSLEALDVGTSPISGTIEPAVAAFISNLFPEIEYLFSTYNADPVPEPFMAYQISWSRVSDMIPVFTSVRQEEENFWNPTEVDGSDDDSNEEEDSEEED</sequence>
<gene>
    <name evidence="2" type="ORF">C8F04DRAFT_1111813</name>
</gene>
<dbReference type="EMBL" id="JARJCM010000084">
    <property type="protein sequence ID" value="KAJ7031173.1"/>
    <property type="molecule type" value="Genomic_DNA"/>
</dbReference>
<feature type="region of interest" description="Disordered" evidence="1">
    <location>
        <begin position="521"/>
        <end position="546"/>
    </location>
</feature>
<evidence type="ECO:0008006" key="4">
    <source>
        <dbReference type="Google" id="ProtNLM"/>
    </source>
</evidence>
<feature type="compositionally biased region" description="Acidic residues" evidence="1">
    <location>
        <begin position="530"/>
        <end position="546"/>
    </location>
</feature>
<dbReference type="AlphaFoldDB" id="A0AAD6SRF6"/>
<feature type="non-terminal residue" evidence="2">
    <location>
        <position position="1"/>
    </location>
</feature>
<keyword evidence="3" id="KW-1185">Reference proteome</keyword>
<reference evidence="2" key="1">
    <citation type="submission" date="2023-03" db="EMBL/GenBank/DDBJ databases">
        <title>Massive genome expansion in bonnet fungi (Mycena s.s.) driven by repeated elements and novel gene families across ecological guilds.</title>
        <authorList>
            <consortium name="Lawrence Berkeley National Laboratory"/>
            <person name="Harder C.B."/>
            <person name="Miyauchi S."/>
            <person name="Viragh M."/>
            <person name="Kuo A."/>
            <person name="Thoen E."/>
            <person name="Andreopoulos B."/>
            <person name="Lu D."/>
            <person name="Skrede I."/>
            <person name="Drula E."/>
            <person name="Henrissat B."/>
            <person name="Morin E."/>
            <person name="Kohler A."/>
            <person name="Barry K."/>
            <person name="LaButti K."/>
            <person name="Morin E."/>
            <person name="Salamov A."/>
            <person name="Lipzen A."/>
            <person name="Mereny Z."/>
            <person name="Hegedus B."/>
            <person name="Baldrian P."/>
            <person name="Stursova M."/>
            <person name="Weitz H."/>
            <person name="Taylor A."/>
            <person name="Grigoriev I.V."/>
            <person name="Nagy L.G."/>
            <person name="Martin F."/>
            <person name="Kauserud H."/>
        </authorList>
    </citation>
    <scope>NUCLEOTIDE SEQUENCE</scope>
    <source>
        <strain evidence="2">CBHHK200</strain>
    </source>
</reference>
<proteinExistence type="predicted"/>
<dbReference type="Proteomes" id="UP001218188">
    <property type="component" value="Unassembled WGS sequence"/>
</dbReference>
<name>A0AAD6SRF6_9AGAR</name>
<accession>A0AAD6SRF6</accession>
<organism evidence="2 3">
    <name type="scientific">Mycena alexandri</name>
    <dbReference type="NCBI Taxonomy" id="1745969"/>
    <lineage>
        <taxon>Eukaryota</taxon>
        <taxon>Fungi</taxon>
        <taxon>Dikarya</taxon>
        <taxon>Basidiomycota</taxon>
        <taxon>Agaricomycotina</taxon>
        <taxon>Agaricomycetes</taxon>
        <taxon>Agaricomycetidae</taxon>
        <taxon>Agaricales</taxon>
        <taxon>Marasmiineae</taxon>
        <taxon>Mycenaceae</taxon>
        <taxon>Mycena</taxon>
    </lineage>
</organism>
<evidence type="ECO:0000256" key="1">
    <source>
        <dbReference type="SAM" id="MobiDB-lite"/>
    </source>
</evidence>
<evidence type="ECO:0000313" key="2">
    <source>
        <dbReference type="EMBL" id="KAJ7031173.1"/>
    </source>
</evidence>
<protein>
    <recommendedName>
        <fullName evidence="4">F-box domain-containing protein</fullName>
    </recommendedName>
</protein>
<comment type="caution">
    <text evidence="2">The sequence shown here is derived from an EMBL/GenBank/DDBJ whole genome shotgun (WGS) entry which is preliminary data.</text>
</comment>
<evidence type="ECO:0000313" key="3">
    <source>
        <dbReference type="Proteomes" id="UP001218188"/>
    </source>
</evidence>